<accession>A0A6M3IHE5</accession>
<protein>
    <submittedName>
        <fullName evidence="1">Uncharacterized protein</fullName>
    </submittedName>
</protein>
<organism evidence="1">
    <name type="scientific">viral metagenome</name>
    <dbReference type="NCBI Taxonomy" id="1070528"/>
    <lineage>
        <taxon>unclassified sequences</taxon>
        <taxon>metagenomes</taxon>
        <taxon>organismal metagenomes</taxon>
    </lineage>
</organism>
<dbReference type="EMBL" id="MT141242">
    <property type="protein sequence ID" value="QJA56859.1"/>
    <property type="molecule type" value="Genomic_DNA"/>
</dbReference>
<dbReference type="AlphaFoldDB" id="A0A6M3IHE5"/>
<name>A0A6M3IHE5_9ZZZZ</name>
<reference evidence="1" key="1">
    <citation type="submission" date="2020-03" db="EMBL/GenBank/DDBJ databases">
        <title>The deep terrestrial virosphere.</title>
        <authorList>
            <person name="Holmfeldt K."/>
            <person name="Nilsson E."/>
            <person name="Simone D."/>
            <person name="Lopez-Fernandez M."/>
            <person name="Wu X."/>
            <person name="de Brujin I."/>
            <person name="Lundin D."/>
            <person name="Andersson A."/>
            <person name="Bertilsson S."/>
            <person name="Dopson M."/>
        </authorList>
    </citation>
    <scope>NUCLEOTIDE SEQUENCE</scope>
    <source>
        <strain evidence="1">MM415B01782</strain>
    </source>
</reference>
<sequence length="69" mass="8141">MTERILKAIEQAVQAYNQTEDQARRFYTQANEQDERSYKQAEKQAQSKLTSKLMKAYNQAVTNQKKKLK</sequence>
<proteinExistence type="predicted"/>
<evidence type="ECO:0000313" key="1">
    <source>
        <dbReference type="EMBL" id="QJA56859.1"/>
    </source>
</evidence>
<gene>
    <name evidence="1" type="ORF">MM415B01782_0003</name>
</gene>